<sequence>MPVYYTLLHFRLDKNMDTKINNINQPLNRNERSYPPLNIPLEKFQHLPLTNPMRSLHFNAPIDKAVSEHLGQSHVSPFNNFQIHTLSVPKNLYFQFFIGLLAAACLEPSNKITAAYTHQHENLLQILVTYGKTEMPSHSIFYGKSCNL</sequence>
<name>A0A915J8A0_ROMCU</name>
<protein>
    <submittedName>
        <fullName evidence="2">Uncharacterized protein</fullName>
    </submittedName>
</protein>
<organism evidence="1 2">
    <name type="scientific">Romanomermis culicivorax</name>
    <name type="common">Nematode worm</name>
    <dbReference type="NCBI Taxonomy" id="13658"/>
    <lineage>
        <taxon>Eukaryota</taxon>
        <taxon>Metazoa</taxon>
        <taxon>Ecdysozoa</taxon>
        <taxon>Nematoda</taxon>
        <taxon>Enoplea</taxon>
        <taxon>Dorylaimia</taxon>
        <taxon>Mermithida</taxon>
        <taxon>Mermithoidea</taxon>
        <taxon>Mermithidae</taxon>
        <taxon>Romanomermis</taxon>
    </lineage>
</organism>
<evidence type="ECO:0000313" key="1">
    <source>
        <dbReference type="Proteomes" id="UP000887565"/>
    </source>
</evidence>
<keyword evidence="1" id="KW-1185">Reference proteome</keyword>
<dbReference type="AlphaFoldDB" id="A0A915J8A0"/>
<dbReference type="Proteomes" id="UP000887565">
    <property type="component" value="Unplaced"/>
</dbReference>
<proteinExistence type="predicted"/>
<accession>A0A915J8A0</accession>
<reference evidence="2" key="1">
    <citation type="submission" date="2022-11" db="UniProtKB">
        <authorList>
            <consortium name="WormBaseParasite"/>
        </authorList>
    </citation>
    <scope>IDENTIFICATION</scope>
</reference>
<evidence type="ECO:0000313" key="2">
    <source>
        <dbReference type="WBParaSite" id="nRc.2.0.1.t21978-RA"/>
    </source>
</evidence>
<dbReference type="WBParaSite" id="nRc.2.0.1.t21978-RA">
    <property type="protein sequence ID" value="nRc.2.0.1.t21978-RA"/>
    <property type="gene ID" value="nRc.2.0.1.g21978"/>
</dbReference>